<reference evidence="12 14" key="1">
    <citation type="submission" date="2018-03" db="EMBL/GenBank/DDBJ databases">
        <title>Genomic Encyclopedia of Archaeal and Bacterial Type Strains, Phase II (KMG-II): from individual species to whole genera.</title>
        <authorList>
            <person name="Goeker M."/>
        </authorList>
    </citation>
    <scope>NUCLEOTIDE SEQUENCE [LARGE SCALE GENOMIC DNA]</scope>
    <source>
        <strain evidence="12 14">DSM 21548</strain>
    </source>
</reference>
<dbReference type="InterPro" id="IPR036890">
    <property type="entry name" value="HATPase_C_sf"/>
</dbReference>
<dbReference type="EMBL" id="PYAU01000001">
    <property type="protein sequence ID" value="PSL37041.1"/>
    <property type="molecule type" value="Genomic_DNA"/>
</dbReference>
<dbReference type="GO" id="GO:0046983">
    <property type="term" value="F:protein dimerization activity"/>
    <property type="evidence" value="ECO:0007669"/>
    <property type="project" value="InterPro"/>
</dbReference>
<keyword evidence="4" id="KW-0808">Transferase</keyword>
<evidence type="ECO:0000256" key="10">
    <source>
        <dbReference type="SAM" id="Phobius"/>
    </source>
</evidence>
<dbReference type="InterPro" id="IPR050482">
    <property type="entry name" value="Sensor_HK_TwoCompSys"/>
</dbReference>
<dbReference type="Proteomes" id="UP000241203">
    <property type="component" value="Unassembled WGS sequence"/>
</dbReference>
<dbReference type="Proteomes" id="UP000268291">
    <property type="component" value="Unassembled WGS sequence"/>
</dbReference>
<evidence type="ECO:0000313" key="14">
    <source>
        <dbReference type="Proteomes" id="UP000241203"/>
    </source>
</evidence>
<dbReference type="OrthoDB" id="227596at2"/>
<keyword evidence="15" id="KW-1185">Reference proteome</keyword>
<evidence type="ECO:0000259" key="11">
    <source>
        <dbReference type="Pfam" id="PF07730"/>
    </source>
</evidence>
<dbReference type="PANTHER" id="PTHR24421">
    <property type="entry name" value="NITRATE/NITRITE SENSOR PROTEIN NARX-RELATED"/>
    <property type="match status" value="1"/>
</dbReference>
<evidence type="ECO:0000256" key="7">
    <source>
        <dbReference type="ARBA" id="ARBA00022840"/>
    </source>
</evidence>
<evidence type="ECO:0000256" key="1">
    <source>
        <dbReference type="ARBA" id="ARBA00000085"/>
    </source>
</evidence>
<feature type="transmembrane region" description="Helical" evidence="10">
    <location>
        <begin position="49"/>
        <end position="71"/>
    </location>
</feature>
<keyword evidence="9" id="KW-0175">Coiled coil</keyword>
<evidence type="ECO:0000313" key="12">
    <source>
        <dbReference type="EMBL" id="PSL37041.1"/>
    </source>
</evidence>
<gene>
    <name evidence="12" type="ORF">CLV49_0647</name>
    <name evidence="13" type="ORF">ELQ93_17365</name>
</gene>
<organism evidence="12 14">
    <name type="scientific">Labedella gwakjiensis</name>
    <dbReference type="NCBI Taxonomy" id="390269"/>
    <lineage>
        <taxon>Bacteria</taxon>
        <taxon>Bacillati</taxon>
        <taxon>Actinomycetota</taxon>
        <taxon>Actinomycetes</taxon>
        <taxon>Micrococcales</taxon>
        <taxon>Microbacteriaceae</taxon>
        <taxon>Labedella</taxon>
    </lineage>
</organism>
<keyword evidence="8" id="KW-0902">Two-component regulatory system</keyword>
<keyword evidence="10" id="KW-0812">Transmembrane</keyword>
<evidence type="ECO:0000256" key="9">
    <source>
        <dbReference type="SAM" id="Coils"/>
    </source>
</evidence>
<evidence type="ECO:0000256" key="4">
    <source>
        <dbReference type="ARBA" id="ARBA00022679"/>
    </source>
</evidence>
<evidence type="ECO:0000256" key="3">
    <source>
        <dbReference type="ARBA" id="ARBA00022553"/>
    </source>
</evidence>
<dbReference type="Gene3D" id="3.30.565.10">
    <property type="entry name" value="Histidine kinase-like ATPase, C-terminal domain"/>
    <property type="match status" value="1"/>
</dbReference>
<name>A0A2P8GSV1_9MICO</name>
<feature type="domain" description="Signal transduction histidine kinase subgroup 3 dimerisation and phosphoacceptor" evidence="11">
    <location>
        <begin position="200"/>
        <end position="265"/>
    </location>
</feature>
<evidence type="ECO:0000313" key="13">
    <source>
        <dbReference type="EMBL" id="RUQ82047.1"/>
    </source>
</evidence>
<keyword evidence="7" id="KW-0067">ATP-binding</keyword>
<protein>
    <recommendedName>
        <fullName evidence="2">histidine kinase</fullName>
        <ecNumber evidence="2">2.7.13.3</ecNumber>
    </recommendedName>
</protein>
<dbReference type="InterPro" id="IPR011712">
    <property type="entry name" value="Sig_transdc_His_kin_sub3_dim/P"/>
</dbReference>
<keyword evidence="10" id="KW-0472">Membrane</keyword>
<dbReference type="GO" id="GO:0000155">
    <property type="term" value="F:phosphorelay sensor kinase activity"/>
    <property type="evidence" value="ECO:0007669"/>
    <property type="project" value="InterPro"/>
</dbReference>
<feature type="transmembrane region" description="Helical" evidence="10">
    <location>
        <begin position="141"/>
        <end position="158"/>
    </location>
</feature>
<proteinExistence type="predicted"/>
<dbReference type="AlphaFoldDB" id="A0A2P8GSV1"/>
<feature type="transmembrane region" description="Helical" evidence="10">
    <location>
        <begin position="16"/>
        <end position="37"/>
    </location>
</feature>
<evidence type="ECO:0000256" key="2">
    <source>
        <dbReference type="ARBA" id="ARBA00012438"/>
    </source>
</evidence>
<dbReference type="EC" id="2.7.13.3" evidence="2"/>
<dbReference type="Pfam" id="PF07730">
    <property type="entry name" value="HisKA_3"/>
    <property type="match status" value="1"/>
</dbReference>
<evidence type="ECO:0000313" key="15">
    <source>
        <dbReference type="Proteomes" id="UP000268291"/>
    </source>
</evidence>
<keyword evidence="3" id="KW-0597">Phosphoprotein</keyword>
<dbReference type="GO" id="GO:0005524">
    <property type="term" value="F:ATP binding"/>
    <property type="evidence" value="ECO:0007669"/>
    <property type="project" value="UniProtKB-KW"/>
</dbReference>
<keyword evidence="6 12" id="KW-0418">Kinase</keyword>
<dbReference type="Gene3D" id="1.20.5.1930">
    <property type="match status" value="1"/>
</dbReference>
<feature type="transmembrane region" description="Helical" evidence="10">
    <location>
        <begin position="112"/>
        <end position="129"/>
    </location>
</feature>
<dbReference type="PANTHER" id="PTHR24421:SF10">
    <property type="entry name" value="NITRATE_NITRITE SENSOR PROTEIN NARQ"/>
    <property type="match status" value="1"/>
</dbReference>
<accession>A0A2P8GSV1</accession>
<evidence type="ECO:0000256" key="5">
    <source>
        <dbReference type="ARBA" id="ARBA00022741"/>
    </source>
</evidence>
<dbReference type="SUPFAM" id="SSF55874">
    <property type="entry name" value="ATPase domain of HSP90 chaperone/DNA topoisomerase II/histidine kinase"/>
    <property type="match status" value="1"/>
</dbReference>
<feature type="coiled-coil region" evidence="9">
    <location>
        <begin position="168"/>
        <end position="201"/>
    </location>
</feature>
<dbReference type="EMBL" id="RZGY01000004">
    <property type="protein sequence ID" value="RUQ82047.1"/>
    <property type="molecule type" value="Genomic_DNA"/>
</dbReference>
<reference evidence="13 15" key="2">
    <citation type="submission" date="2018-12" db="EMBL/GenBank/DDBJ databases">
        <authorList>
            <person name="hu s."/>
            <person name="Xu Y."/>
            <person name="Xu B."/>
            <person name="Li F."/>
        </authorList>
    </citation>
    <scope>NUCLEOTIDE SEQUENCE [LARGE SCALE GENOMIC DNA]</scope>
    <source>
        <strain evidence="13 15">KSW2-17</strain>
    </source>
</reference>
<sequence>MTTSSAAAPRHPRLRALATSTACIVLGAGVFVVFLGAELDGSGDTGSVAFLLLVLADIVLGLAACALVGPIRRSVGGNLVVVLLAVVSTWALPALVVSVVRLGARRTLRLDALVVGMIALGSLGFTALYDLALRRPSEDPVLVVGITAVATVALLLWGRSRGTRAALVEALREQAASAEEARRATERTREAEVARARAEERGAIAREMHDGISHQLAIVAMHAGALTYRTDLAPEEQRAAAETVRDAAATGSTMLRDALVALRTTDGEVARSPLPDSLSIERLVQDARAAGHDVALQWEDITATELQAMPGRAPAVARILAEVVLNARKYAPGAPLALRIGRLGDGVILRASNPMSDAAPMATTTGTGTGLGLVGVAERAAILGGSATSGPTASGTFDVEVRLP</sequence>
<comment type="catalytic activity">
    <reaction evidence="1">
        <text>ATP + protein L-histidine = ADP + protein N-phospho-L-histidine.</text>
        <dbReference type="EC" id="2.7.13.3"/>
    </reaction>
</comment>
<keyword evidence="5" id="KW-0547">Nucleotide-binding</keyword>
<evidence type="ECO:0000256" key="6">
    <source>
        <dbReference type="ARBA" id="ARBA00022777"/>
    </source>
</evidence>
<comment type="caution">
    <text evidence="12">The sequence shown here is derived from an EMBL/GenBank/DDBJ whole genome shotgun (WGS) entry which is preliminary data.</text>
</comment>
<dbReference type="GO" id="GO:0016020">
    <property type="term" value="C:membrane"/>
    <property type="evidence" value="ECO:0007669"/>
    <property type="project" value="InterPro"/>
</dbReference>
<dbReference type="RefSeq" id="WP_106562239.1">
    <property type="nucleotide sequence ID" value="NZ_PYAU01000001.1"/>
</dbReference>
<evidence type="ECO:0000256" key="8">
    <source>
        <dbReference type="ARBA" id="ARBA00023012"/>
    </source>
</evidence>
<feature type="transmembrane region" description="Helical" evidence="10">
    <location>
        <begin position="77"/>
        <end position="100"/>
    </location>
</feature>
<keyword evidence="10" id="KW-1133">Transmembrane helix</keyword>